<evidence type="ECO:0000256" key="3">
    <source>
        <dbReference type="ARBA" id="ARBA00022989"/>
    </source>
</evidence>
<keyword evidence="2 8" id="KW-0812">Transmembrane</keyword>
<dbReference type="PRINTS" id="PR00237">
    <property type="entry name" value="GPCRRHODOPSN"/>
</dbReference>
<feature type="transmembrane region" description="Helical" evidence="9">
    <location>
        <begin position="54"/>
        <end position="79"/>
    </location>
</feature>
<dbReference type="Gene3D" id="1.20.1070.10">
    <property type="entry name" value="Rhodopsin 7-helix transmembrane proteins"/>
    <property type="match status" value="1"/>
</dbReference>
<evidence type="ECO:0000256" key="2">
    <source>
        <dbReference type="ARBA" id="ARBA00022692"/>
    </source>
</evidence>
<dbReference type="PANTHER" id="PTHR45695:SF9">
    <property type="entry name" value="LEUCOKININ RECEPTOR"/>
    <property type="match status" value="1"/>
</dbReference>
<comment type="similarity">
    <text evidence="8">Belongs to the G-protein coupled receptor 1 family.</text>
</comment>
<dbReference type="PANTHER" id="PTHR45695">
    <property type="entry name" value="LEUCOKININ RECEPTOR-RELATED"/>
    <property type="match status" value="1"/>
</dbReference>
<evidence type="ECO:0000259" key="10">
    <source>
        <dbReference type="PROSITE" id="PS50262"/>
    </source>
</evidence>
<accession>A0ABN8RBS2</accession>
<evidence type="ECO:0000256" key="6">
    <source>
        <dbReference type="ARBA" id="ARBA00023170"/>
    </source>
</evidence>
<keyword evidence="3 9" id="KW-1133">Transmembrane helix</keyword>
<evidence type="ECO:0000256" key="8">
    <source>
        <dbReference type="RuleBase" id="RU000688"/>
    </source>
</evidence>
<dbReference type="PROSITE" id="PS50262">
    <property type="entry name" value="G_PROTEIN_RECEP_F1_2"/>
    <property type="match status" value="1"/>
</dbReference>
<gene>
    <name evidence="11" type="ORF">PEVE_00010842</name>
</gene>
<evidence type="ECO:0000256" key="1">
    <source>
        <dbReference type="ARBA" id="ARBA00004141"/>
    </source>
</evidence>
<keyword evidence="6 8" id="KW-0675">Receptor</keyword>
<dbReference type="InterPro" id="IPR017452">
    <property type="entry name" value="GPCR_Rhodpsn_7TM"/>
</dbReference>
<feature type="transmembrane region" description="Helical" evidence="9">
    <location>
        <begin position="21"/>
        <end position="42"/>
    </location>
</feature>
<evidence type="ECO:0000313" key="12">
    <source>
        <dbReference type="Proteomes" id="UP001159427"/>
    </source>
</evidence>
<comment type="subcellular location">
    <subcellularLocation>
        <location evidence="1">Membrane</location>
        <topology evidence="1">Multi-pass membrane protein</topology>
    </subcellularLocation>
</comment>
<comment type="caution">
    <text evidence="11">The sequence shown here is derived from an EMBL/GenBank/DDBJ whole genome shotgun (WGS) entry which is preliminary data.</text>
</comment>
<dbReference type="SUPFAM" id="SSF81321">
    <property type="entry name" value="Family A G protein-coupled receptor-like"/>
    <property type="match status" value="1"/>
</dbReference>
<keyword evidence="7 8" id="KW-0807">Transducer</keyword>
<organism evidence="11 12">
    <name type="scientific">Porites evermanni</name>
    <dbReference type="NCBI Taxonomy" id="104178"/>
    <lineage>
        <taxon>Eukaryota</taxon>
        <taxon>Metazoa</taxon>
        <taxon>Cnidaria</taxon>
        <taxon>Anthozoa</taxon>
        <taxon>Hexacorallia</taxon>
        <taxon>Scleractinia</taxon>
        <taxon>Fungiina</taxon>
        <taxon>Poritidae</taxon>
        <taxon>Porites</taxon>
    </lineage>
</organism>
<protein>
    <recommendedName>
        <fullName evidence="10">G-protein coupled receptors family 1 profile domain-containing protein</fullName>
    </recommendedName>
</protein>
<keyword evidence="4 8" id="KW-0297">G-protein coupled receptor</keyword>
<dbReference type="PROSITE" id="PS00237">
    <property type="entry name" value="G_PROTEIN_RECEP_F1_1"/>
    <property type="match status" value="1"/>
</dbReference>
<dbReference type="EMBL" id="CALNXI010001777">
    <property type="protein sequence ID" value="CAH3176845.1"/>
    <property type="molecule type" value="Genomic_DNA"/>
</dbReference>
<evidence type="ECO:0000256" key="7">
    <source>
        <dbReference type="ARBA" id="ARBA00023224"/>
    </source>
</evidence>
<feature type="transmembrane region" description="Helical" evidence="9">
    <location>
        <begin position="132"/>
        <end position="152"/>
    </location>
</feature>
<evidence type="ECO:0000256" key="5">
    <source>
        <dbReference type="ARBA" id="ARBA00023136"/>
    </source>
</evidence>
<proteinExistence type="inferred from homology"/>
<feature type="transmembrane region" description="Helical" evidence="9">
    <location>
        <begin position="225"/>
        <end position="247"/>
    </location>
</feature>
<evidence type="ECO:0000256" key="4">
    <source>
        <dbReference type="ARBA" id="ARBA00023040"/>
    </source>
</evidence>
<keyword evidence="12" id="KW-1185">Reference proteome</keyword>
<evidence type="ECO:0000256" key="9">
    <source>
        <dbReference type="SAM" id="Phobius"/>
    </source>
</evidence>
<reference evidence="11 12" key="1">
    <citation type="submission" date="2022-05" db="EMBL/GenBank/DDBJ databases">
        <authorList>
            <consortium name="Genoscope - CEA"/>
            <person name="William W."/>
        </authorList>
    </citation>
    <scope>NUCLEOTIDE SEQUENCE [LARGE SCALE GENOMIC DNA]</scope>
</reference>
<dbReference type="Proteomes" id="UP001159427">
    <property type="component" value="Unassembled WGS sequence"/>
</dbReference>
<feature type="transmembrane region" description="Helical" evidence="9">
    <location>
        <begin position="172"/>
        <end position="194"/>
    </location>
</feature>
<feature type="domain" description="G-protein coupled receptors family 1 profile" evidence="10">
    <location>
        <begin position="34"/>
        <end position="280"/>
    </location>
</feature>
<dbReference type="CDD" id="cd00637">
    <property type="entry name" value="7tm_classA_rhodopsin-like"/>
    <property type="match status" value="1"/>
</dbReference>
<dbReference type="Pfam" id="PF00001">
    <property type="entry name" value="7tm_1"/>
    <property type="match status" value="1"/>
</dbReference>
<dbReference type="InterPro" id="IPR000276">
    <property type="entry name" value="GPCR_Rhodpsn"/>
</dbReference>
<name>A0ABN8RBS2_9CNID</name>
<sequence>MSNNTDFDRDPPITDERIVKVGFYIASFIFGFGGNSLVITVMSRKKQKRSIPRLFILNLAISDLSFITVFVPINIYSYISTIYQNSYFCRLLIPLVTTIYFVSIFTIASMAVHRCRLITNPYRPKMRMRNAYIWIAAIWFSSFIIVLPLSVVSESNNGICYENWPSINHRKAYTIALCILQFVIPLLIIGVAYARIGIYLRRSAVPQSSLPALKRRKENIQVIKTLAMIVVLFVICLLSGQIAWLLLDFGGQKEFEIAKVIFKFADILDILHACVNPIVYGISNKHFRRECIQHFFDCFTCGSK</sequence>
<evidence type="ECO:0000313" key="11">
    <source>
        <dbReference type="EMBL" id="CAH3176845.1"/>
    </source>
</evidence>
<feature type="transmembrane region" description="Helical" evidence="9">
    <location>
        <begin position="91"/>
        <end position="112"/>
    </location>
</feature>
<keyword evidence="5 9" id="KW-0472">Membrane</keyword>